<keyword evidence="3" id="KW-1185">Reference proteome</keyword>
<dbReference type="AlphaFoldDB" id="A0A4C1YM63"/>
<feature type="compositionally biased region" description="Polar residues" evidence="1">
    <location>
        <begin position="163"/>
        <end position="174"/>
    </location>
</feature>
<name>A0A4C1YM63_EUMVA</name>
<reference evidence="2 3" key="1">
    <citation type="journal article" date="2019" name="Commun. Biol.">
        <title>The bagworm genome reveals a unique fibroin gene that provides high tensile strength.</title>
        <authorList>
            <person name="Kono N."/>
            <person name="Nakamura H."/>
            <person name="Ohtoshi R."/>
            <person name="Tomita M."/>
            <person name="Numata K."/>
            <person name="Arakawa K."/>
        </authorList>
    </citation>
    <scope>NUCLEOTIDE SEQUENCE [LARGE SCALE GENOMIC DNA]</scope>
</reference>
<gene>
    <name evidence="2" type="ORF">EVAR_31718_1</name>
</gene>
<accession>A0A4C1YM63</accession>
<dbReference type="Proteomes" id="UP000299102">
    <property type="component" value="Unassembled WGS sequence"/>
</dbReference>
<proteinExistence type="predicted"/>
<organism evidence="2 3">
    <name type="scientific">Eumeta variegata</name>
    <name type="common">Bagworm moth</name>
    <name type="synonym">Eumeta japonica</name>
    <dbReference type="NCBI Taxonomy" id="151549"/>
    <lineage>
        <taxon>Eukaryota</taxon>
        <taxon>Metazoa</taxon>
        <taxon>Ecdysozoa</taxon>
        <taxon>Arthropoda</taxon>
        <taxon>Hexapoda</taxon>
        <taxon>Insecta</taxon>
        <taxon>Pterygota</taxon>
        <taxon>Neoptera</taxon>
        <taxon>Endopterygota</taxon>
        <taxon>Lepidoptera</taxon>
        <taxon>Glossata</taxon>
        <taxon>Ditrysia</taxon>
        <taxon>Tineoidea</taxon>
        <taxon>Psychidae</taxon>
        <taxon>Oiketicinae</taxon>
        <taxon>Eumeta</taxon>
    </lineage>
</organism>
<comment type="caution">
    <text evidence="2">The sequence shown here is derived from an EMBL/GenBank/DDBJ whole genome shotgun (WGS) entry which is preliminary data.</text>
</comment>
<evidence type="ECO:0000313" key="3">
    <source>
        <dbReference type="Proteomes" id="UP000299102"/>
    </source>
</evidence>
<evidence type="ECO:0000256" key="1">
    <source>
        <dbReference type="SAM" id="MobiDB-lite"/>
    </source>
</evidence>
<evidence type="ECO:0000313" key="2">
    <source>
        <dbReference type="EMBL" id="GBP77286.1"/>
    </source>
</evidence>
<feature type="region of interest" description="Disordered" evidence="1">
    <location>
        <begin position="163"/>
        <end position="186"/>
    </location>
</feature>
<protein>
    <submittedName>
        <fullName evidence="2">Uncharacterized protein</fullName>
    </submittedName>
</protein>
<dbReference type="EMBL" id="BGZK01001325">
    <property type="protein sequence ID" value="GBP77286.1"/>
    <property type="molecule type" value="Genomic_DNA"/>
</dbReference>
<sequence length="186" mass="21402">MNEVSKFERVVSPLRDAAPPLSPKKKRRPDNLNHSVTRKEVCDVLRVQIKDRFIHTDHLLASKLFYTDRFADYDKSFSEDDLKKVVNTYNFLDKTKLKNELELETIVDNLSDLSDLDSDDDAYFRNAPVTSPAAYIDLNQADVIERRLEEIFGFPEITEGSIQGQESYSNSSLQDILDPETHTVNM</sequence>
<dbReference type="OrthoDB" id="6781636at2759"/>